<dbReference type="NCBIfam" id="TIGR01686">
    <property type="entry name" value="FkbH"/>
    <property type="match status" value="1"/>
</dbReference>
<sequence>MKELEYPFDNGFIMKKKRSLKRQLLGDGAVRLKKRVAVLGGSTTDDIVSVLELFLLDMGFECEFYQSEYGQFWQDAVFSNEELDRFKPDIVYIHTSLRNLSFSPTPRSGEEEIEQGLNAELDRFSQAWDGVKEHFGCPVIQNNFELPFFRLMGNMDASDRRGKVNFVTRLNSALYDRIAQRPEVYLNDINWLSAAYGLEKWSEPKYWYLYKYALNIEAIPELAFQVANIIKAIFGKNKKALALDLDNTLWGGIVGDDGVENLEIGKETAEAMAYFEFQQYVKAHKDLGVLLTVCSKNEEENALAGLSHPEGVLRPDDFVAIKANWLPKDKNIVDTAEELNILSEAFVFVDDNPAEREIVRGQLGGTAVPEIGEVTDYIRVLDRSGYFETVTLSEDDLKRNDMYRANAQRAKAQSRFADYHDYLLSLEMTAEIGDFSPLYLQRITQLTNKSNQFNLTTKRYTAEQMEAVYNSDEYIRLYGKLYDKFGDNGVVAVTIGKTDSEDKGRLDIELWLMSCRVLKRDMELAMLDSLVEQAKKRGIREIYGHYYPTAKNKMVAGLYESFGFEKISQDEEGNTAWRLLVEGYEDKNTVIKVKEEHYA</sequence>
<protein>
    <submittedName>
        <fullName evidence="2">HAD-IIIC family phosphatase</fullName>
    </submittedName>
</protein>
<dbReference type="InterPro" id="IPR010037">
    <property type="entry name" value="FkbH_domain"/>
</dbReference>
<dbReference type="RefSeq" id="WP_267301218.1">
    <property type="nucleotide sequence ID" value="NZ_JAOQJZ010000008.1"/>
</dbReference>
<dbReference type="NCBIfam" id="TIGR01681">
    <property type="entry name" value="HAD-SF-IIIC"/>
    <property type="match status" value="1"/>
</dbReference>
<feature type="domain" description="BF1531-like N-terminal" evidence="1">
    <location>
        <begin position="35"/>
        <end position="231"/>
    </location>
</feature>
<gene>
    <name evidence="2" type="ORF">OCV57_08850</name>
</gene>
<dbReference type="InterPro" id="IPR036412">
    <property type="entry name" value="HAD-like_sf"/>
</dbReference>
<dbReference type="Pfam" id="PF21211">
    <property type="entry name" value="FkbH_N"/>
    <property type="match status" value="1"/>
</dbReference>
<evidence type="ECO:0000313" key="2">
    <source>
        <dbReference type="EMBL" id="MCU6706031.1"/>
    </source>
</evidence>
<organism evidence="2 3">
    <name type="scientific">Hominimerdicola aceti</name>
    <dbReference type="NCBI Taxonomy" id="2981726"/>
    <lineage>
        <taxon>Bacteria</taxon>
        <taxon>Bacillati</taxon>
        <taxon>Bacillota</taxon>
        <taxon>Clostridia</taxon>
        <taxon>Eubacteriales</taxon>
        <taxon>Oscillospiraceae</taxon>
        <taxon>Hominimerdicola</taxon>
    </lineage>
</organism>
<evidence type="ECO:0000259" key="1">
    <source>
        <dbReference type="Pfam" id="PF21211"/>
    </source>
</evidence>
<dbReference type="InterPro" id="IPR016181">
    <property type="entry name" value="Acyl_CoA_acyltransferase"/>
</dbReference>
<proteinExistence type="predicted"/>
<dbReference type="InterPro" id="IPR036514">
    <property type="entry name" value="SGNH_hydro_sf"/>
</dbReference>
<evidence type="ECO:0000313" key="3">
    <source>
        <dbReference type="Proteomes" id="UP001208131"/>
    </source>
</evidence>
<dbReference type="SUPFAM" id="SSF55729">
    <property type="entry name" value="Acyl-CoA N-acyltransferases (Nat)"/>
    <property type="match status" value="1"/>
</dbReference>
<dbReference type="EMBL" id="JAOQJZ010000008">
    <property type="protein sequence ID" value="MCU6706031.1"/>
    <property type="molecule type" value="Genomic_DNA"/>
</dbReference>
<dbReference type="Proteomes" id="UP001208131">
    <property type="component" value="Unassembled WGS sequence"/>
</dbReference>
<name>A0AAE3IGV9_9FIRM</name>
<comment type="caution">
    <text evidence="2">The sequence shown here is derived from an EMBL/GenBank/DDBJ whole genome shotgun (WGS) entry which is preliminary data.</text>
</comment>
<reference evidence="2 3" key="1">
    <citation type="journal article" date="2021" name="ISME Commun">
        <title>Automated analysis of genomic sequences facilitates high-throughput and comprehensive description of bacteria.</title>
        <authorList>
            <person name="Hitch T.C.A."/>
        </authorList>
    </citation>
    <scope>NUCLEOTIDE SEQUENCE [LARGE SCALE GENOMIC DNA]</scope>
    <source>
        <strain evidence="2 3">Sanger_31</strain>
    </source>
</reference>
<accession>A0AAE3IGV9</accession>
<keyword evidence="3" id="KW-1185">Reference proteome</keyword>
<dbReference type="InterPro" id="IPR023214">
    <property type="entry name" value="HAD_sf"/>
</dbReference>
<dbReference type="AlphaFoldDB" id="A0AAE3IGV9"/>
<dbReference type="Gene3D" id="3.40.50.1110">
    <property type="entry name" value="SGNH hydrolase"/>
    <property type="match status" value="1"/>
</dbReference>
<dbReference type="SUPFAM" id="SSF56784">
    <property type="entry name" value="HAD-like"/>
    <property type="match status" value="1"/>
</dbReference>
<dbReference type="InterPro" id="IPR010033">
    <property type="entry name" value="HAD_SF_ppase_IIIC"/>
</dbReference>
<dbReference type="Gene3D" id="3.40.50.1000">
    <property type="entry name" value="HAD superfamily/HAD-like"/>
    <property type="match status" value="1"/>
</dbReference>
<dbReference type="InterPro" id="IPR049369">
    <property type="entry name" value="BF1531-like_N"/>
</dbReference>